<gene>
    <name evidence="2" type="ORF">BYL167_LOCUS44122</name>
    <name evidence="1" type="ORF">SMN809_LOCUS33955</name>
</gene>
<reference evidence="1" key="1">
    <citation type="submission" date="2021-02" db="EMBL/GenBank/DDBJ databases">
        <authorList>
            <person name="Nowell W R."/>
        </authorList>
    </citation>
    <scope>NUCLEOTIDE SEQUENCE</scope>
</reference>
<name>A0A8S2X5D3_9BILA</name>
<dbReference type="EMBL" id="CAJOBI010076242">
    <property type="protein sequence ID" value="CAF4479256.1"/>
    <property type="molecule type" value="Genomic_DNA"/>
</dbReference>
<sequence length="90" mass="10854">FDFTLKILVLFEIENLKYGINFKFKIEGNSKFEIATTSKYNFPFNKSYFYSLSEKQIQNYRFASMAHQTEHYSWLKVSFQKPVRRVFEGV</sequence>
<evidence type="ECO:0000313" key="2">
    <source>
        <dbReference type="EMBL" id="CAF4701755.1"/>
    </source>
</evidence>
<dbReference type="Proteomes" id="UP000676336">
    <property type="component" value="Unassembled WGS sequence"/>
</dbReference>
<evidence type="ECO:0000313" key="1">
    <source>
        <dbReference type="EMBL" id="CAF4479256.1"/>
    </source>
</evidence>
<dbReference type="Proteomes" id="UP000681967">
    <property type="component" value="Unassembled WGS sequence"/>
</dbReference>
<accession>A0A8S2X5D3</accession>
<comment type="caution">
    <text evidence="1">The sequence shown here is derived from an EMBL/GenBank/DDBJ whole genome shotgun (WGS) entry which is preliminary data.</text>
</comment>
<proteinExistence type="predicted"/>
<evidence type="ECO:0000313" key="3">
    <source>
        <dbReference type="Proteomes" id="UP000676336"/>
    </source>
</evidence>
<dbReference type="AlphaFoldDB" id="A0A8S2X5D3"/>
<dbReference type="EMBL" id="CAJOBH010119087">
    <property type="protein sequence ID" value="CAF4701755.1"/>
    <property type="molecule type" value="Genomic_DNA"/>
</dbReference>
<organism evidence="1 3">
    <name type="scientific">Rotaria magnacalcarata</name>
    <dbReference type="NCBI Taxonomy" id="392030"/>
    <lineage>
        <taxon>Eukaryota</taxon>
        <taxon>Metazoa</taxon>
        <taxon>Spiralia</taxon>
        <taxon>Gnathifera</taxon>
        <taxon>Rotifera</taxon>
        <taxon>Eurotatoria</taxon>
        <taxon>Bdelloidea</taxon>
        <taxon>Philodinida</taxon>
        <taxon>Philodinidae</taxon>
        <taxon>Rotaria</taxon>
    </lineage>
</organism>
<feature type="non-terminal residue" evidence="1">
    <location>
        <position position="1"/>
    </location>
</feature>
<protein>
    <submittedName>
        <fullName evidence="1">Uncharacterized protein</fullName>
    </submittedName>
</protein>